<dbReference type="EMBL" id="JBHSCY010000001">
    <property type="protein sequence ID" value="MFC4267283.1"/>
    <property type="molecule type" value="Genomic_DNA"/>
</dbReference>
<dbReference type="InterPro" id="IPR046232">
    <property type="entry name" value="DUF6265"/>
</dbReference>
<protein>
    <submittedName>
        <fullName evidence="2">DUF6265 family protein</fullName>
    </submittedName>
</protein>
<dbReference type="Proteomes" id="UP001595826">
    <property type="component" value="Unassembled WGS sequence"/>
</dbReference>
<name>A0ABV8R798_9FLAO</name>
<evidence type="ECO:0000313" key="2">
    <source>
        <dbReference type="EMBL" id="MFC4267283.1"/>
    </source>
</evidence>
<keyword evidence="3" id="KW-1185">Reference proteome</keyword>
<reference evidence="3" key="1">
    <citation type="journal article" date="2019" name="Int. J. Syst. Evol. Microbiol.">
        <title>The Global Catalogue of Microorganisms (GCM) 10K type strain sequencing project: providing services to taxonomists for standard genome sequencing and annotation.</title>
        <authorList>
            <consortium name="The Broad Institute Genomics Platform"/>
            <consortium name="The Broad Institute Genome Sequencing Center for Infectious Disease"/>
            <person name="Wu L."/>
            <person name="Ma J."/>
        </authorList>
    </citation>
    <scope>NUCLEOTIDE SEQUENCE [LARGE SCALE GENOMIC DNA]</scope>
    <source>
        <strain evidence="3">CECT 8655</strain>
    </source>
</reference>
<dbReference type="RefSeq" id="WP_377407061.1">
    <property type="nucleotide sequence ID" value="NZ_JBHSCY010000001.1"/>
</dbReference>
<comment type="caution">
    <text evidence="2">The sequence shown here is derived from an EMBL/GenBank/DDBJ whole genome shotgun (WGS) entry which is preliminary data.</text>
</comment>
<evidence type="ECO:0000313" key="3">
    <source>
        <dbReference type="Proteomes" id="UP001595826"/>
    </source>
</evidence>
<organism evidence="2 3">
    <name type="scientific">Polaribacter marinivivus</name>
    <dbReference type="NCBI Taxonomy" id="1524260"/>
    <lineage>
        <taxon>Bacteria</taxon>
        <taxon>Pseudomonadati</taxon>
        <taxon>Bacteroidota</taxon>
        <taxon>Flavobacteriia</taxon>
        <taxon>Flavobacteriales</taxon>
        <taxon>Flavobacteriaceae</taxon>
    </lineage>
</organism>
<dbReference type="Pfam" id="PF19780">
    <property type="entry name" value="DUF6265"/>
    <property type="match status" value="1"/>
</dbReference>
<sequence>MRLLLLSICFLCIVSCDNNTKKTKNPTFLIGNWKRLNDKPGSQTFENWNSDFKGLGYTIKDGKTTFSEQLSIVKINDTLHLQVVGVNENPTLFKFTKQTDTSFVCENPQNEFPKKITYLVDNNQLKAIVQNDDFRIDFIFEKEN</sequence>
<evidence type="ECO:0000259" key="1">
    <source>
        <dbReference type="Pfam" id="PF19780"/>
    </source>
</evidence>
<proteinExistence type="predicted"/>
<accession>A0ABV8R798</accession>
<gene>
    <name evidence="2" type="ORF">ACFOWD_00065</name>
</gene>
<feature type="domain" description="DUF6265" evidence="1">
    <location>
        <begin position="28"/>
        <end position="130"/>
    </location>
</feature>